<keyword evidence="3" id="KW-1185">Reference proteome</keyword>
<name>A0ABW0YXQ8_9ACTN</name>
<protein>
    <submittedName>
        <fullName evidence="2">Uncharacterized protein</fullName>
    </submittedName>
</protein>
<organism evidence="2 3">
    <name type="scientific">Streptomyces gamaensis</name>
    <dbReference type="NCBI Taxonomy" id="1763542"/>
    <lineage>
        <taxon>Bacteria</taxon>
        <taxon>Bacillati</taxon>
        <taxon>Actinomycetota</taxon>
        <taxon>Actinomycetes</taxon>
        <taxon>Kitasatosporales</taxon>
        <taxon>Streptomycetaceae</taxon>
        <taxon>Streptomyces</taxon>
    </lineage>
</organism>
<reference evidence="3" key="1">
    <citation type="journal article" date="2019" name="Int. J. Syst. Evol. Microbiol.">
        <title>The Global Catalogue of Microorganisms (GCM) 10K type strain sequencing project: providing services to taxonomists for standard genome sequencing and annotation.</title>
        <authorList>
            <consortium name="The Broad Institute Genomics Platform"/>
            <consortium name="The Broad Institute Genome Sequencing Center for Infectious Disease"/>
            <person name="Wu L."/>
            <person name="Ma J."/>
        </authorList>
    </citation>
    <scope>NUCLEOTIDE SEQUENCE [LARGE SCALE GENOMIC DNA]</scope>
    <source>
        <strain evidence="3">CGMCC 4.7304</strain>
    </source>
</reference>
<evidence type="ECO:0000256" key="1">
    <source>
        <dbReference type="SAM" id="Phobius"/>
    </source>
</evidence>
<keyword evidence="1" id="KW-1133">Transmembrane helix</keyword>
<evidence type="ECO:0000313" key="3">
    <source>
        <dbReference type="Proteomes" id="UP001596083"/>
    </source>
</evidence>
<evidence type="ECO:0000313" key="2">
    <source>
        <dbReference type="EMBL" id="MFC5720196.1"/>
    </source>
</evidence>
<dbReference type="RefSeq" id="WP_390315299.1">
    <property type="nucleotide sequence ID" value="NZ_JBHSPB010000004.1"/>
</dbReference>
<dbReference type="EMBL" id="JBHSPB010000004">
    <property type="protein sequence ID" value="MFC5720196.1"/>
    <property type="molecule type" value="Genomic_DNA"/>
</dbReference>
<keyword evidence="1" id="KW-0812">Transmembrane</keyword>
<gene>
    <name evidence="2" type="ORF">ACFP1Z_08470</name>
</gene>
<proteinExistence type="predicted"/>
<dbReference type="Proteomes" id="UP001596083">
    <property type="component" value="Unassembled WGS sequence"/>
</dbReference>
<accession>A0ABW0YXQ8</accession>
<feature type="transmembrane region" description="Helical" evidence="1">
    <location>
        <begin position="28"/>
        <end position="48"/>
    </location>
</feature>
<keyword evidence="1" id="KW-0472">Membrane</keyword>
<comment type="caution">
    <text evidence="2">The sequence shown here is derived from an EMBL/GenBank/DDBJ whole genome shotgun (WGS) entry which is preliminary data.</text>
</comment>
<sequence length="55" mass="5847">MTDINGFTAHPLFTELAVSSGDQGPGPVIRTVLVVGVVGIVFLAWFLLRGYGNKD</sequence>